<comment type="caution">
    <text evidence="2">The sequence shown here is derived from an EMBL/GenBank/DDBJ whole genome shotgun (WGS) entry which is preliminary data.</text>
</comment>
<keyword evidence="2" id="KW-0645">Protease</keyword>
<name>A0A7V4UCF5_CALAY</name>
<dbReference type="Proteomes" id="UP000885779">
    <property type="component" value="Unassembled WGS sequence"/>
</dbReference>
<dbReference type="InterPro" id="IPR036005">
    <property type="entry name" value="Creatinase/aminopeptidase-like"/>
</dbReference>
<organism evidence="2">
    <name type="scientific">Caldithrix abyssi</name>
    <dbReference type="NCBI Taxonomy" id="187145"/>
    <lineage>
        <taxon>Bacteria</taxon>
        <taxon>Pseudomonadati</taxon>
        <taxon>Calditrichota</taxon>
        <taxon>Calditrichia</taxon>
        <taxon>Calditrichales</taxon>
        <taxon>Calditrichaceae</taxon>
        <taxon>Caldithrix</taxon>
    </lineage>
</organism>
<dbReference type="InterPro" id="IPR000994">
    <property type="entry name" value="Pept_M24"/>
</dbReference>
<dbReference type="InterPro" id="IPR050659">
    <property type="entry name" value="Peptidase_M24B"/>
</dbReference>
<feature type="domain" description="Peptidase M24" evidence="1">
    <location>
        <begin position="159"/>
        <end position="376"/>
    </location>
</feature>
<dbReference type="Gene3D" id="3.90.230.10">
    <property type="entry name" value="Creatinase/methionine aminopeptidase superfamily"/>
    <property type="match status" value="1"/>
</dbReference>
<sequence length="393" mass="43681">MLISEKVAQAKELLKEFDVDCWITFVRESQINGDPMLPFLAPADLTWHSAFILSKNGAARAIVGLYDQKMVEETGAYDRVIGFVEGIKKPFQEYMRELNPAQIALNYSVGSEICDGITHGMFLTMHQMLEEIGMSSRIISAEELVSALRERKSASELANMREAIRHTEEIFELVSGFIAPGKSEKEIAAFMKAEVKKRGLELAWEPQVCPAVFTGPETAGAHYAPTDRKVERGHVLNMDFGVRVNGYCSDMQRTFYILEKGESQAPPEVQKGFDTLIASIEAARRAIKPGAIGLDADAASRQVITQAGYEEFPHGLGHQVGRFSHDGTALLGPAWEKYAQKPFRKIEENMVFTIEPRLTVEGRGVVTIEEMVVVTKDGAEYLSHPQKELILIG</sequence>
<keyword evidence="2" id="KW-0031">Aminopeptidase</keyword>
<accession>A0A7V4UCF5</accession>
<dbReference type="Pfam" id="PF00557">
    <property type="entry name" value="Peptidase_M24"/>
    <property type="match status" value="1"/>
</dbReference>
<dbReference type="PANTHER" id="PTHR46112:SF8">
    <property type="entry name" value="CYTOPLASMIC PEPTIDASE PEPQ-RELATED"/>
    <property type="match status" value="1"/>
</dbReference>
<dbReference type="EMBL" id="DRQG01000030">
    <property type="protein sequence ID" value="HGY54727.1"/>
    <property type="molecule type" value="Genomic_DNA"/>
</dbReference>
<dbReference type="AlphaFoldDB" id="A0A7V4UCF5"/>
<dbReference type="GO" id="GO:0004177">
    <property type="term" value="F:aminopeptidase activity"/>
    <property type="evidence" value="ECO:0007669"/>
    <property type="project" value="UniProtKB-KW"/>
</dbReference>
<proteinExistence type="predicted"/>
<protein>
    <submittedName>
        <fullName evidence="2">Aminopeptidase P family protein</fullName>
    </submittedName>
</protein>
<evidence type="ECO:0000313" key="2">
    <source>
        <dbReference type="EMBL" id="HGY54727.1"/>
    </source>
</evidence>
<dbReference type="SUPFAM" id="SSF55920">
    <property type="entry name" value="Creatinase/aminopeptidase"/>
    <property type="match status" value="1"/>
</dbReference>
<reference evidence="2" key="1">
    <citation type="journal article" date="2020" name="mSystems">
        <title>Genome- and Community-Level Interaction Insights into Carbon Utilization and Element Cycling Functions of Hydrothermarchaeota in Hydrothermal Sediment.</title>
        <authorList>
            <person name="Zhou Z."/>
            <person name="Liu Y."/>
            <person name="Xu W."/>
            <person name="Pan J."/>
            <person name="Luo Z.H."/>
            <person name="Li M."/>
        </authorList>
    </citation>
    <scope>NUCLEOTIDE SEQUENCE [LARGE SCALE GENOMIC DNA]</scope>
    <source>
        <strain evidence="2">HyVt-577</strain>
    </source>
</reference>
<evidence type="ECO:0000259" key="1">
    <source>
        <dbReference type="Pfam" id="PF00557"/>
    </source>
</evidence>
<keyword evidence="2" id="KW-0378">Hydrolase</keyword>
<gene>
    <name evidence="2" type="ORF">ENK44_03405</name>
</gene>
<dbReference type="PANTHER" id="PTHR46112">
    <property type="entry name" value="AMINOPEPTIDASE"/>
    <property type="match status" value="1"/>
</dbReference>